<evidence type="ECO:0000313" key="8">
    <source>
        <dbReference type="EMBL" id="CBI76343.1"/>
    </source>
</evidence>
<comment type="subcellular location">
    <subcellularLocation>
        <location evidence="1">Cell membrane</location>
        <topology evidence="1">Multi-pass membrane protein</topology>
    </subcellularLocation>
</comment>
<feature type="transmembrane region" description="Helical" evidence="6">
    <location>
        <begin position="210"/>
        <end position="231"/>
    </location>
</feature>
<evidence type="ECO:0000256" key="5">
    <source>
        <dbReference type="ARBA" id="ARBA00023136"/>
    </source>
</evidence>
<organism evidence="8 9">
    <name type="scientific">Bartonella clarridgeiae (strain CCUG 45776 / CIP 104772 / 73)</name>
    <dbReference type="NCBI Taxonomy" id="696125"/>
    <lineage>
        <taxon>Bacteria</taxon>
        <taxon>Pseudomonadati</taxon>
        <taxon>Pseudomonadota</taxon>
        <taxon>Alphaproteobacteria</taxon>
        <taxon>Hyphomicrobiales</taxon>
        <taxon>Bartonellaceae</taxon>
        <taxon>Bartonella</taxon>
    </lineage>
</organism>
<keyword evidence="2" id="KW-1003">Cell membrane</keyword>
<dbReference type="InterPro" id="IPR050189">
    <property type="entry name" value="MFS_Efflux_Transporters"/>
</dbReference>
<feature type="transmembrane region" description="Helical" evidence="6">
    <location>
        <begin position="104"/>
        <end position="125"/>
    </location>
</feature>
<evidence type="ECO:0000259" key="7">
    <source>
        <dbReference type="PROSITE" id="PS50850"/>
    </source>
</evidence>
<dbReference type="KEGG" id="bcd:BARCL_0662"/>
<feature type="transmembrane region" description="Helical" evidence="6">
    <location>
        <begin position="243"/>
        <end position="263"/>
    </location>
</feature>
<evidence type="ECO:0000313" key="9">
    <source>
        <dbReference type="Proteomes" id="UP000009101"/>
    </source>
</evidence>
<feature type="transmembrane region" description="Helical" evidence="6">
    <location>
        <begin position="52"/>
        <end position="71"/>
    </location>
</feature>
<dbReference type="InterPro" id="IPR020846">
    <property type="entry name" value="MFS_dom"/>
</dbReference>
<sequence>MSFRIDFKIQHLGILALAVGSFAIGTAEFVAMGLQPEMAHSSHVSISTAGQYISSYALGVVLGAPILAVVTAKLSYKAVLIGLMFCYALANIASTFFSDFNVLVILRFISGFPHGIYFGIATVVASSMVEKNERSKAVGSVMLGLTVATVIGAPSATWIGQFIGWQIAFLLVGAISLVCCFLIWKFLPSVSNIAKTSIFNELSALKKKEVWFLLAMVSIGASGLFSVFTYIKSTLLCVSNVSLKWVPFIMPLMGLGMVVGNILGPKFAIKIGSSATIFFAMLWSALVFFLFFFLSYTPLTAALGCFLIGTSFASMPSIQAKIIDVAMPAQMLGSALMQSAFNIANALGAEFGACILKLGYSYEYTAILGGILTLCGLLIFCFLWYMEKYNQHFSDDL</sequence>
<evidence type="ECO:0000256" key="2">
    <source>
        <dbReference type="ARBA" id="ARBA00022475"/>
    </source>
</evidence>
<dbReference type="AlphaFoldDB" id="E6YHK5"/>
<dbReference type="Proteomes" id="UP000009101">
    <property type="component" value="Chromosome"/>
</dbReference>
<proteinExistence type="predicted"/>
<dbReference type="Gene3D" id="1.20.1250.20">
    <property type="entry name" value="MFS general substrate transporter like domains"/>
    <property type="match status" value="2"/>
</dbReference>
<dbReference type="PROSITE" id="PS50850">
    <property type="entry name" value="MFS"/>
    <property type="match status" value="1"/>
</dbReference>
<evidence type="ECO:0000256" key="4">
    <source>
        <dbReference type="ARBA" id="ARBA00022989"/>
    </source>
</evidence>
<feature type="transmembrane region" description="Helical" evidence="6">
    <location>
        <begin position="275"/>
        <end position="294"/>
    </location>
</feature>
<keyword evidence="4 6" id="KW-1133">Transmembrane helix</keyword>
<reference evidence="8 9" key="2">
    <citation type="journal article" date="2011" name="PLoS Genet.">
        <title>Parallel evolution of a type IV secretion system in radiating lineages of the host-restricted bacterial pathogen Bartonella.</title>
        <authorList>
            <person name="Engel P."/>
            <person name="Salzburger W."/>
            <person name="Liesch M."/>
            <person name="Chang C.C."/>
            <person name="Maruyama S."/>
            <person name="Lanz C."/>
            <person name="Calteau A."/>
            <person name="Lajus A."/>
            <person name="Medigue C."/>
            <person name="Schuster S.C."/>
            <person name="Dehio C."/>
        </authorList>
    </citation>
    <scope>NUCLEOTIDE SEQUENCE [LARGE SCALE GENOMIC DNA]</scope>
    <source>
        <strain evidence="9">CIP 104772 / 73</strain>
    </source>
</reference>
<dbReference type="GO" id="GO:0005886">
    <property type="term" value="C:plasma membrane"/>
    <property type="evidence" value="ECO:0007669"/>
    <property type="project" value="UniProtKB-SubCell"/>
</dbReference>
<keyword evidence="9" id="KW-1185">Reference proteome</keyword>
<dbReference type="CDD" id="cd17324">
    <property type="entry name" value="MFS_NepI_like"/>
    <property type="match status" value="1"/>
</dbReference>
<name>E6YHK5_BARC7</name>
<dbReference type="Pfam" id="PF07690">
    <property type="entry name" value="MFS_1"/>
    <property type="match status" value="1"/>
</dbReference>
<gene>
    <name evidence="8" type="ordered locus">BARCL_0662</name>
</gene>
<evidence type="ECO:0000256" key="3">
    <source>
        <dbReference type="ARBA" id="ARBA00022692"/>
    </source>
</evidence>
<evidence type="ECO:0000256" key="1">
    <source>
        <dbReference type="ARBA" id="ARBA00004651"/>
    </source>
</evidence>
<feature type="transmembrane region" description="Helical" evidence="6">
    <location>
        <begin position="300"/>
        <end position="318"/>
    </location>
</feature>
<feature type="transmembrane region" description="Helical" evidence="6">
    <location>
        <begin position="12"/>
        <end position="32"/>
    </location>
</feature>
<dbReference type="PANTHER" id="PTHR43124">
    <property type="entry name" value="PURINE EFFLUX PUMP PBUE"/>
    <property type="match status" value="1"/>
</dbReference>
<dbReference type="InterPro" id="IPR011701">
    <property type="entry name" value="MFS"/>
</dbReference>
<dbReference type="RefSeq" id="WP_013544984.1">
    <property type="nucleotide sequence ID" value="NC_014932.1"/>
</dbReference>
<feature type="transmembrane region" description="Helical" evidence="6">
    <location>
        <begin position="78"/>
        <end position="98"/>
    </location>
</feature>
<dbReference type="HOGENOM" id="CLU_001265_61_2_5"/>
<reference evidence="9" key="1">
    <citation type="submission" date="2009-11" db="EMBL/GenBank/DDBJ databases">
        <title>Genome sequencing of Bartonella species and comparative genomics.</title>
        <authorList>
            <person name="Engel P."/>
            <person name="Salzburger W."/>
            <person name="Marius L."/>
            <person name="Chao-Chin C."/>
            <person name="Soichi M."/>
            <person name="Christa L."/>
            <person name="Alexandra C."/>
            <person name="Aurelie L."/>
            <person name="Claudine M."/>
            <person name="Stephan S.C."/>
            <person name="Christoph D."/>
        </authorList>
    </citation>
    <scope>NUCLEOTIDE SEQUENCE [LARGE SCALE GENOMIC DNA]</scope>
    <source>
        <strain evidence="9">CIP 104772 / 73</strain>
    </source>
</reference>
<keyword evidence="3 6" id="KW-0812">Transmembrane</keyword>
<dbReference type="GO" id="GO:0022857">
    <property type="term" value="F:transmembrane transporter activity"/>
    <property type="evidence" value="ECO:0007669"/>
    <property type="project" value="InterPro"/>
</dbReference>
<dbReference type="InterPro" id="IPR036259">
    <property type="entry name" value="MFS_trans_sf"/>
</dbReference>
<evidence type="ECO:0000256" key="6">
    <source>
        <dbReference type="SAM" id="Phobius"/>
    </source>
</evidence>
<dbReference type="eggNOG" id="COG2814">
    <property type="taxonomic scope" value="Bacteria"/>
</dbReference>
<feature type="domain" description="Major facilitator superfamily (MFS) profile" evidence="7">
    <location>
        <begin position="13"/>
        <end position="388"/>
    </location>
</feature>
<dbReference type="SUPFAM" id="SSF103473">
    <property type="entry name" value="MFS general substrate transporter"/>
    <property type="match status" value="1"/>
</dbReference>
<protein>
    <submittedName>
        <fullName evidence="8">Transport transmembrane protein</fullName>
    </submittedName>
</protein>
<feature type="transmembrane region" description="Helical" evidence="6">
    <location>
        <begin position="137"/>
        <end position="159"/>
    </location>
</feature>
<dbReference type="OrthoDB" id="9788453at2"/>
<accession>E6YHK5</accession>
<dbReference type="PANTHER" id="PTHR43124:SF3">
    <property type="entry name" value="CHLORAMPHENICOL EFFLUX PUMP RV0191"/>
    <property type="match status" value="1"/>
</dbReference>
<keyword evidence="5 6" id="KW-0472">Membrane</keyword>
<feature type="transmembrane region" description="Helical" evidence="6">
    <location>
        <begin position="165"/>
        <end position="187"/>
    </location>
</feature>
<feature type="transmembrane region" description="Helical" evidence="6">
    <location>
        <begin position="366"/>
        <end position="385"/>
    </location>
</feature>
<dbReference type="EMBL" id="FN645454">
    <property type="protein sequence ID" value="CBI76343.1"/>
    <property type="molecule type" value="Genomic_DNA"/>
</dbReference>